<keyword evidence="4 14" id="KW-0997">Cell inner membrane</keyword>
<dbReference type="GO" id="GO:0016757">
    <property type="term" value="F:glycosyltransferase activity"/>
    <property type="evidence" value="ECO:0007669"/>
    <property type="project" value="UniProtKB-KW"/>
</dbReference>
<keyword evidence="6 14" id="KW-0645">Protease</keyword>
<dbReference type="Proteomes" id="UP000254968">
    <property type="component" value="Unassembled WGS sequence"/>
</dbReference>
<dbReference type="HAMAP" id="MF_02081">
    <property type="entry name" value="MrdA_transpept"/>
    <property type="match status" value="1"/>
</dbReference>
<accession>A0A378I2R4</accession>
<keyword evidence="10 14" id="KW-0573">Peptidoglycan synthesis</keyword>
<dbReference type="InterPro" id="IPR036138">
    <property type="entry name" value="PBP_dimer_sf"/>
</dbReference>
<feature type="transmembrane region" description="Helical" evidence="14">
    <location>
        <begin position="21"/>
        <end position="41"/>
    </location>
</feature>
<feature type="binding site" evidence="14">
    <location>
        <position position="372"/>
    </location>
    <ligand>
        <name>Zn(2+)</name>
        <dbReference type="ChEBI" id="CHEBI:29105"/>
    </ligand>
</feature>
<dbReference type="GO" id="GO:0009002">
    <property type="term" value="F:serine-type D-Ala-D-Ala carboxypeptidase activity"/>
    <property type="evidence" value="ECO:0007669"/>
    <property type="project" value="UniProtKB-UniRule"/>
</dbReference>
<evidence type="ECO:0000256" key="12">
    <source>
        <dbReference type="ARBA" id="ARBA00023136"/>
    </source>
</evidence>
<dbReference type="RefSeq" id="WP_115302696.1">
    <property type="nucleotide sequence ID" value="NZ_CAAAHO010000004.1"/>
</dbReference>
<keyword evidence="8 14" id="KW-0378">Hydrolase</keyword>
<feature type="domain" description="Penicillin-binding protein transpeptidase" evidence="15">
    <location>
        <begin position="268"/>
        <end position="602"/>
    </location>
</feature>
<keyword evidence="12 14" id="KW-0472">Membrane</keyword>
<dbReference type="GO" id="GO:0008658">
    <property type="term" value="F:penicillin binding"/>
    <property type="evidence" value="ECO:0007669"/>
    <property type="project" value="UniProtKB-UniRule"/>
</dbReference>
<gene>
    <name evidence="14 17" type="primary">mrdA</name>
    <name evidence="17" type="ORF">NCTC13315_01525</name>
</gene>
<dbReference type="GO" id="GO:0006508">
    <property type="term" value="P:proteolysis"/>
    <property type="evidence" value="ECO:0007669"/>
    <property type="project" value="UniProtKB-KW"/>
</dbReference>
<dbReference type="GO" id="GO:0005886">
    <property type="term" value="C:plasma membrane"/>
    <property type="evidence" value="ECO:0007669"/>
    <property type="project" value="UniProtKB-SubCell"/>
</dbReference>
<dbReference type="OrthoDB" id="9766847at2"/>
<evidence type="ECO:0000256" key="2">
    <source>
        <dbReference type="ARBA" id="ARBA00004236"/>
    </source>
</evidence>
<keyword evidence="18" id="KW-1185">Reference proteome</keyword>
<comment type="cofactor">
    <cofactor evidence="14">
        <name>Zn(2+)</name>
        <dbReference type="ChEBI" id="CHEBI:29105"/>
    </cofactor>
    <text evidence="14">Binds one Zn(2+) ion per subunit.</text>
</comment>
<keyword evidence="9 14" id="KW-0133">Cell shape</keyword>
<feature type="binding site" evidence="14">
    <location>
        <position position="385"/>
    </location>
    <ligand>
        <name>Zn(2+)</name>
        <dbReference type="ChEBI" id="CHEBI:29105"/>
    </ligand>
</feature>
<dbReference type="AlphaFoldDB" id="A0A378I2R4"/>
<dbReference type="SUPFAM" id="SSF56601">
    <property type="entry name" value="beta-lactamase/transpeptidase-like"/>
    <property type="match status" value="1"/>
</dbReference>
<dbReference type="PANTHER" id="PTHR30627">
    <property type="entry name" value="PEPTIDOGLYCAN D,D-TRANSPEPTIDASE"/>
    <property type="match status" value="1"/>
</dbReference>
<dbReference type="GO" id="GO:0009252">
    <property type="term" value="P:peptidoglycan biosynthetic process"/>
    <property type="evidence" value="ECO:0007669"/>
    <property type="project" value="UniProtKB-UniRule"/>
</dbReference>
<dbReference type="UniPathway" id="UPA00219"/>
<evidence type="ECO:0000256" key="3">
    <source>
        <dbReference type="ARBA" id="ARBA00022475"/>
    </source>
</evidence>
<evidence type="ECO:0000256" key="8">
    <source>
        <dbReference type="ARBA" id="ARBA00022801"/>
    </source>
</evidence>
<dbReference type="Gene3D" id="3.90.1310.10">
    <property type="entry name" value="Penicillin-binding protein 2a (Domain 2)"/>
    <property type="match status" value="1"/>
</dbReference>
<protein>
    <recommendedName>
        <fullName evidence="14">Peptidoglycan D,D-transpeptidase MrdA</fullName>
        <ecNumber evidence="14">3.4.16.4</ecNumber>
    </recommendedName>
    <alternativeName>
        <fullName evidence="14">Penicillin-binding protein 2</fullName>
        <shortName evidence="14">PBP-2</shortName>
    </alternativeName>
</protein>
<dbReference type="GO" id="GO:0071555">
    <property type="term" value="P:cell wall organization"/>
    <property type="evidence" value="ECO:0007669"/>
    <property type="project" value="UniProtKB-KW"/>
</dbReference>
<dbReference type="EC" id="3.4.16.4" evidence="14"/>
<evidence type="ECO:0000259" key="16">
    <source>
        <dbReference type="Pfam" id="PF03717"/>
    </source>
</evidence>
<evidence type="ECO:0000256" key="9">
    <source>
        <dbReference type="ARBA" id="ARBA00022960"/>
    </source>
</evidence>
<evidence type="ECO:0000259" key="15">
    <source>
        <dbReference type="Pfam" id="PF00905"/>
    </source>
</evidence>
<evidence type="ECO:0000313" key="17">
    <source>
        <dbReference type="EMBL" id="STX28991.1"/>
    </source>
</evidence>
<dbReference type="EMBL" id="UGNV01000001">
    <property type="protein sequence ID" value="STX28991.1"/>
    <property type="molecule type" value="Genomic_DNA"/>
</dbReference>
<dbReference type="Gene3D" id="3.30.1390.30">
    <property type="entry name" value="Penicillin-binding protein 2a, domain 3"/>
    <property type="match status" value="1"/>
</dbReference>
<dbReference type="Gene3D" id="3.40.710.10">
    <property type="entry name" value="DD-peptidase/beta-lactamase superfamily"/>
    <property type="match status" value="1"/>
</dbReference>
<evidence type="ECO:0000256" key="13">
    <source>
        <dbReference type="ARBA" id="ARBA00023316"/>
    </source>
</evidence>
<dbReference type="PANTHER" id="PTHR30627:SF2">
    <property type="entry name" value="PEPTIDOGLYCAN D,D-TRANSPEPTIDASE MRDA"/>
    <property type="match status" value="1"/>
</dbReference>
<evidence type="ECO:0000256" key="14">
    <source>
        <dbReference type="HAMAP-Rule" id="MF_02081"/>
    </source>
</evidence>
<feature type="active site" description="Acyl-ester intermediate" evidence="14">
    <location>
        <position position="327"/>
    </location>
</feature>
<comment type="subcellular location">
    <subcellularLocation>
        <location evidence="14">Cell inner membrane</location>
        <topology evidence="14">Single-pass membrane protein</topology>
    </subcellularLocation>
    <subcellularLocation>
        <location evidence="2">Cell membrane</location>
    </subcellularLocation>
    <subcellularLocation>
        <location evidence="1">Membrane</location>
        <topology evidence="1">Single-pass membrane protein</topology>
    </subcellularLocation>
</comment>
<feature type="binding site" evidence="14">
    <location>
        <position position="366"/>
    </location>
    <ligand>
        <name>Zn(2+)</name>
        <dbReference type="ChEBI" id="CHEBI:29105"/>
    </ligand>
</feature>
<keyword evidence="7 14" id="KW-0812">Transmembrane</keyword>
<dbReference type="InterPro" id="IPR005311">
    <property type="entry name" value="PBP_dimer"/>
</dbReference>
<evidence type="ECO:0000256" key="5">
    <source>
        <dbReference type="ARBA" id="ARBA00022645"/>
    </source>
</evidence>
<dbReference type="NCBIfam" id="TIGR03423">
    <property type="entry name" value="pbp2_mrdA"/>
    <property type="match status" value="1"/>
</dbReference>
<name>A0A378I2R4_9GAMM</name>
<dbReference type="InterPro" id="IPR012338">
    <property type="entry name" value="Beta-lactam/transpept-like"/>
</dbReference>
<feature type="binding site" evidence="14">
    <location>
        <position position="351"/>
    </location>
    <ligand>
        <name>Zn(2+)</name>
        <dbReference type="ChEBI" id="CHEBI:29105"/>
    </ligand>
</feature>
<comment type="function">
    <text evidence="14">Catalyzes cross-linking of the peptidoglycan cell wall.</text>
</comment>
<keyword evidence="14" id="KW-0862">Zinc</keyword>
<dbReference type="GO" id="GO:0071972">
    <property type="term" value="F:peptidoglycan L,D-transpeptidase activity"/>
    <property type="evidence" value="ECO:0007669"/>
    <property type="project" value="TreeGrafter"/>
</dbReference>
<evidence type="ECO:0000256" key="7">
    <source>
        <dbReference type="ARBA" id="ARBA00022692"/>
    </source>
</evidence>
<dbReference type="InterPro" id="IPR001460">
    <property type="entry name" value="PCN-bd_Tpept"/>
</dbReference>
<feature type="domain" description="Penicillin-binding protein dimerisation" evidence="16">
    <location>
        <begin position="64"/>
        <end position="234"/>
    </location>
</feature>
<dbReference type="InterPro" id="IPR050515">
    <property type="entry name" value="Beta-lactam/transpept"/>
</dbReference>
<keyword evidence="17" id="KW-0328">Glycosyltransferase</keyword>
<reference evidence="17 18" key="1">
    <citation type="submission" date="2018-06" db="EMBL/GenBank/DDBJ databases">
        <authorList>
            <consortium name="Pathogen Informatics"/>
            <person name="Doyle S."/>
        </authorList>
    </citation>
    <scope>NUCLEOTIDE SEQUENCE [LARGE SCALE GENOMIC DNA]</scope>
    <source>
        <strain evidence="17 18">NCTC13315</strain>
    </source>
</reference>
<evidence type="ECO:0000256" key="10">
    <source>
        <dbReference type="ARBA" id="ARBA00022984"/>
    </source>
</evidence>
<dbReference type="GO" id="GO:0008270">
    <property type="term" value="F:zinc ion binding"/>
    <property type="evidence" value="ECO:0007669"/>
    <property type="project" value="UniProtKB-UniRule"/>
</dbReference>
<comment type="catalytic activity">
    <reaction evidence="14">
        <text>Preferential cleavage: (Ac)2-L-Lys-D-Ala-|-D-Ala. Also transpeptidation of peptidyl-alanyl moieties that are N-acyl substituents of D-alanine.</text>
        <dbReference type="EC" id="3.4.16.4"/>
    </reaction>
</comment>
<dbReference type="Pfam" id="PF03717">
    <property type="entry name" value="PBP_dimer"/>
    <property type="match status" value="1"/>
</dbReference>
<sequence>MRLNSRVNNEQIEFHIHRSRLNILIAMIICFSALLISRLGYLQLAQYKRYETLSLKNQMSIIPIAPPRGIILDRKGVVLAENTPVYVLEIIPEHVKDLNKTLADLRTLIPSITDEDIKNFNRTRRQNRSFVPIPLKLKLNQEEVAIFASHQYQFTGVSIKARLMRYYPLGEITAHFLGYVGRINIPELRQVDPTNYRATNFIGKAGIEKYYEKLLHGKVGYQLVETDVSGRTLRILDKQNPVSGEKLYLTIDSRLQQVAFDALKDKRGAVVAMSTHNGDILAMVSAPSYDPNIFVNGIKLNDYQKLATAKDKPLYNRAVRGLYPPASTVKPFVALAGLEKGVVDTNYRVFDPGWFKLPGVSHEYRDWKKTGHGMINLTRAITVSCDTYFYQLGHKMGIKSLEEMLRKFGFGQLANVDLNEEAPGIVPSAHWKRSSKGVPWFPGDTLITAIGQGFMLASPLQLANATAALSQKGHRYRPHLLAKSIQSDKEEVHLFKPVEEYPVRLKDDKYWTIVAEAMHAVITTEEGTGYRFGRTAPYSVAGKTGTAQVFSGRQYEKKRYEDIPEFLRDHSLFIAFAPVEKPEIAIAVMVENDFAAASVARKVLDAYFQFKQSEASA</sequence>
<keyword evidence="11 14" id="KW-1133">Transmembrane helix</keyword>
<comment type="similarity">
    <text evidence="14">Belongs to the transpeptidase family. MrdA subfamily.</text>
</comment>
<evidence type="ECO:0000256" key="4">
    <source>
        <dbReference type="ARBA" id="ARBA00022519"/>
    </source>
</evidence>
<keyword evidence="5 14" id="KW-0121">Carboxypeptidase</keyword>
<dbReference type="InterPro" id="IPR017790">
    <property type="entry name" value="Penicillin-binding_protein_2"/>
</dbReference>
<evidence type="ECO:0000256" key="1">
    <source>
        <dbReference type="ARBA" id="ARBA00004167"/>
    </source>
</evidence>
<proteinExistence type="inferred from homology"/>
<evidence type="ECO:0000313" key="18">
    <source>
        <dbReference type="Proteomes" id="UP000254968"/>
    </source>
</evidence>
<dbReference type="Pfam" id="PF00905">
    <property type="entry name" value="Transpeptidase"/>
    <property type="match status" value="1"/>
</dbReference>
<evidence type="ECO:0000256" key="11">
    <source>
        <dbReference type="ARBA" id="ARBA00022989"/>
    </source>
</evidence>
<dbReference type="SUPFAM" id="SSF56519">
    <property type="entry name" value="Penicillin binding protein dimerisation domain"/>
    <property type="match status" value="1"/>
</dbReference>
<comment type="pathway">
    <text evidence="14">Cell wall biogenesis; peptidoglycan biosynthesis.</text>
</comment>
<keyword evidence="13 14" id="KW-0961">Cell wall biogenesis/degradation</keyword>
<dbReference type="GO" id="GO:0008360">
    <property type="term" value="P:regulation of cell shape"/>
    <property type="evidence" value="ECO:0007669"/>
    <property type="project" value="UniProtKB-KW"/>
</dbReference>
<evidence type="ECO:0000256" key="6">
    <source>
        <dbReference type="ARBA" id="ARBA00022670"/>
    </source>
</evidence>
<keyword evidence="14" id="KW-0479">Metal-binding</keyword>
<organism evidence="17 18">
    <name type="scientific">Legionella beliardensis</name>
    <dbReference type="NCBI Taxonomy" id="91822"/>
    <lineage>
        <taxon>Bacteria</taxon>
        <taxon>Pseudomonadati</taxon>
        <taxon>Pseudomonadota</taxon>
        <taxon>Gammaproteobacteria</taxon>
        <taxon>Legionellales</taxon>
        <taxon>Legionellaceae</taxon>
        <taxon>Legionella</taxon>
    </lineage>
</organism>
<keyword evidence="17" id="KW-0808">Transferase</keyword>
<keyword evidence="3 14" id="KW-1003">Cell membrane</keyword>